<dbReference type="PANTHER" id="PTHR10315">
    <property type="entry name" value="E3 UBIQUITIN PROTEIN LIGASE SIAH"/>
    <property type="match status" value="1"/>
</dbReference>
<dbReference type="AlphaFoldDB" id="A0A453JB10"/>
<dbReference type="PANTHER" id="PTHR10315:SF96">
    <property type="entry name" value="SIAH-TYPE DOMAIN-CONTAINING PROTEIN"/>
    <property type="match status" value="1"/>
</dbReference>
<feature type="region of interest" description="Disordered" evidence="11">
    <location>
        <begin position="34"/>
        <end position="96"/>
    </location>
</feature>
<dbReference type="EC" id="2.3.2.27" evidence="4"/>
<reference evidence="14" key="1">
    <citation type="journal article" date="2014" name="Science">
        <title>Ancient hybridizations among the ancestral genomes of bread wheat.</title>
        <authorList>
            <consortium name="International Wheat Genome Sequencing Consortium,"/>
            <person name="Marcussen T."/>
            <person name="Sandve S.R."/>
            <person name="Heier L."/>
            <person name="Spannagl M."/>
            <person name="Pfeifer M."/>
            <person name="Jakobsen K.S."/>
            <person name="Wulff B.B."/>
            <person name="Steuernagel B."/>
            <person name="Mayer K.F."/>
            <person name="Olsen O.A."/>
        </authorList>
    </citation>
    <scope>NUCLEOTIDE SEQUENCE [LARGE SCALE GENOMIC DNA]</scope>
    <source>
        <strain evidence="14">cv. AL8/78</strain>
    </source>
</reference>
<dbReference type="InterPro" id="IPR013010">
    <property type="entry name" value="Znf_SIAH"/>
</dbReference>
<dbReference type="UniPathway" id="UPA00143"/>
<evidence type="ECO:0000256" key="5">
    <source>
        <dbReference type="ARBA" id="ARBA00022679"/>
    </source>
</evidence>
<evidence type="ECO:0000259" key="12">
    <source>
        <dbReference type="PROSITE" id="PS51081"/>
    </source>
</evidence>
<evidence type="ECO:0000256" key="11">
    <source>
        <dbReference type="SAM" id="MobiDB-lite"/>
    </source>
</evidence>
<dbReference type="GO" id="GO:0005737">
    <property type="term" value="C:cytoplasm"/>
    <property type="evidence" value="ECO:0007669"/>
    <property type="project" value="TreeGrafter"/>
</dbReference>
<dbReference type="SUPFAM" id="SSF49599">
    <property type="entry name" value="TRAF domain-like"/>
    <property type="match status" value="1"/>
</dbReference>
<organism evidence="13 14">
    <name type="scientific">Aegilops tauschii subsp. strangulata</name>
    <name type="common">Goatgrass</name>
    <dbReference type="NCBI Taxonomy" id="200361"/>
    <lineage>
        <taxon>Eukaryota</taxon>
        <taxon>Viridiplantae</taxon>
        <taxon>Streptophyta</taxon>
        <taxon>Embryophyta</taxon>
        <taxon>Tracheophyta</taxon>
        <taxon>Spermatophyta</taxon>
        <taxon>Magnoliopsida</taxon>
        <taxon>Liliopsida</taxon>
        <taxon>Poales</taxon>
        <taxon>Poaceae</taxon>
        <taxon>BOP clade</taxon>
        <taxon>Pooideae</taxon>
        <taxon>Triticodae</taxon>
        <taxon>Triticeae</taxon>
        <taxon>Triticinae</taxon>
        <taxon>Aegilops</taxon>
    </lineage>
</organism>
<evidence type="ECO:0000313" key="14">
    <source>
        <dbReference type="Proteomes" id="UP000015105"/>
    </source>
</evidence>
<keyword evidence="6" id="KW-0479">Metal-binding</keyword>
<evidence type="ECO:0000256" key="2">
    <source>
        <dbReference type="ARBA" id="ARBA00004906"/>
    </source>
</evidence>
<reference evidence="13" key="5">
    <citation type="journal article" date="2021" name="G3 (Bethesda)">
        <title>Aegilops tauschii genome assembly Aet v5.0 features greater sequence contiguity and improved annotation.</title>
        <authorList>
            <person name="Wang L."/>
            <person name="Zhu T."/>
            <person name="Rodriguez J.C."/>
            <person name="Deal K.R."/>
            <person name="Dubcovsky J."/>
            <person name="McGuire P.E."/>
            <person name="Lux T."/>
            <person name="Spannagl M."/>
            <person name="Mayer K.F.X."/>
            <person name="Baldrich P."/>
            <person name="Meyers B.C."/>
            <person name="Huo N."/>
            <person name="Gu Y.Q."/>
            <person name="Zhou H."/>
            <person name="Devos K.M."/>
            <person name="Bennetzen J.L."/>
            <person name="Unver T."/>
            <person name="Budak H."/>
            <person name="Gulick P.J."/>
            <person name="Galiba G."/>
            <person name="Kalapos B."/>
            <person name="Nelson D.R."/>
            <person name="Li P."/>
            <person name="You F.M."/>
            <person name="Luo M.C."/>
            <person name="Dvorak J."/>
        </authorList>
    </citation>
    <scope>NUCLEOTIDE SEQUENCE [LARGE SCALE GENOMIC DNA]</scope>
    <source>
        <strain evidence="13">cv. AL8/78</strain>
    </source>
</reference>
<keyword evidence="7 10" id="KW-0863">Zinc-finger</keyword>
<evidence type="ECO:0000256" key="1">
    <source>
        <dbReference type="ARBA" id="ARBA00000900"/>
    </source>
</evidence>
<dbReference type="Gramene" id="AET4Gv20853100.1">
    <property type="protein sequence ID" value="AET4Gv20853100.1"/>
    <property type="gene ID" value="AET4Gv20853100"/>
</dbReference>
<feature type="region of interest" description="Disordered" evidence="11">
    <location>
        <begin position="1"/>
        <end position="20"/>
    </location>
</feature>
<dbReference type="Gene3D" id="3.30.40.10">
    <property type="entry name" value="Zinc/RING finger domain, C3HC4 (zinc finger)"/>
    <property type="match status" value="2"/>
</dbReference>
<dbReference type="GO" id="GO:0016567">
    <property type="term" value="P:protein ubiquitination"/>
    <property type="evidence" value="ECO:0007669"/>
    <property type="project" value="UniProtKB-UniPathway"/>
</dbReference>
<dbReference type="EnsemblPlants" id="AET4Gv20853100.1">
    <property type="protein sequence ID" value="AET4Gv20853100.1"/>
    <property type="gene ID" value="AET4Gv20853100"/>
</dbReference>
<dbReference type="STRING" id="200361.A0A453JB10"/>
<dbReference type="GO" id="GO:0061630">
    <property type="term" value="F:ubiquitin protein ligase activity"/>
    <property type="evidence" value="ECO:0007669"/>
    <property type="project" value="UniProtKB-EC"/>
</dbReference>
<evidence type="ECO:0000256" key="3">
    <source>
        <dbReference type="ARBA" id="ARBA00009119"/>
    </source>
</evidence>
<dbReference type="Pfam" id="PF21362">
    <property type="entry name" value="Sina_RING"/>
    <property type="match status" value="1"/>
</dbReference>
<reference evidence="14" key="2">
    <citation type="journal article" date="2017" name="Nat. Plants">
        <title>The Aegilops tauschii genome reveals multiple impacts of transposons.</title>
        <authorList>
            <person name="Zhao G."/>
            <person name="Zou C."/>
            <person name="Li K."/>
            <person name="Wang K."/>
            <person name="Li T."/>
            <person name="Gao L."/>
            <person name="Zhang X."/>
            <person name="Wang H."/>
            <person name="Yang Z."/>
            <person name="Liu X."/>
            <person name="Jiang W."/>
            <person name="Mao L."/>
            <person name="Kong X."/>
            <person name="Jiao Y."/>
            <person name="Jia J."/>
        </authorList>
    </citation>
    <scope>NUCLEOTIDE SEQUENCE [LARGE SCALE GENOMIC DNA]</scope>
    <source>
        <strain evidence="14">cv. AL8/78</strain>
    </source>
</reference>
<dbReference type="PROSITE" id="PS51081">
    <property type="entry name" value="ZF_SIAH"/>
    <property type="match status" value="1"/>
</dbReference>
<proteinExistence type="inferred from homology"/>
<protein>
    <recommendedName>
        <fullName evidence="4">RING-type E3 ubiquitin transferase</fullName>
        <ecNumber evidence="4">2.3.2.27</ecNumber>
    </recommendedName>
</protein>
<accession>A0A453JB10</accession>
<reference evidence="13" key="3">
    <citation type="journal article" date="2017" name="Nature">
        <title>Genome sequence of the progenitor of the wheat D genome Aegilops tauschii.</title>
        <authorList>
            <person name="Luo M.C."/>
            <person name="Gu Y.Q."/>
            <person name="Puiu D."/>
            <person name="Wang H."/>
            <person name="Twardziok S.O."/>
            <person name="Deal K.R."/>
            <person name="Huo N."/>
            <person name="Zhu T."/>
            <person name="Wang L."/>
            <person name="Wang Y."/>
            <person name="McGuire P.E."/>
            <person name="Liu S."/>
            <person name="Long H."/>
            <person name="Ramasamy R.K."/>
            <person name="Rodriguez J.C."/>
            <person name="Van S.L."/>
            <person name="Yuan L."/>
            <person name="Wang Z."/>
            <person name="Xia Z."/>
            <person name="Xiao L."/>
            <person name="Anderson O.D."/>
            <person name="Ouyang S."/>
            <person name="Liang Y."/>
            <person name="Zimin A.V."/>
            <person name="Pertea G."/>
            <person name="Qi P."/>
            <person name="Bennetzen J.L."/>
            <person name="Dai X."/>
            <person name="Dawson M.W."/>
            <person name="Muller H.G."/>
            <person name="Kugler K."/>
            <person name="Rivarola-Duarte L."/>
            <person name="Spannagl M."/>
            <person name="Mayer K.F.X."/>
            <person name="Lu F.H."/>
            <person name="Bevan M.W."/>
            <person name="Leroy P."/>
            <person name="Li P."/>
            <person name="You F.M."/>
            <person name="Sun Q."/>
            <person name="Liu Z."/>
            <person name="Lyons E."/>
            <person name="Wicker T."/>
            <person name="Salzberg S.L."/>
            <person name="Devos K.M."/>
            <person name="Dvorak J."/>
        </authorList>
    </citation>
    <scope>NUCLEOTIDE SEQUENCE [LARGE SCALE GENOMIC DNA]</scope>
    <source>
        <strain evidence="13">cv. AL8/78</strain>
    </source>
</reference>
<reference evidence="13" key="4">
    <citation type="submission" date="2019-03" db="UniProtKB">
        <authorList>
            <consortium name="EnsemblPlants"/>
        </authorList>
    </citation>
    <scope>IDENTIFICATION</scope>
</reference>
<comment type="pathway">
    <text evidence="2">Protein modification; protein ubiquitination.</text>
</comment>
<evidence type="ECO:0000256" key="4">
    <source>
        <dbReference type="ARBA" id="ARBA00012483"/>
    </source>
</evidence>
<dbReference type="InterPro" id="IPR013083">
    <property type="entry name" value="Znf_RING/FYVE/PHD"/>
</dbReference>
<dbReference type="InterPro" id="IPR049548">
    <property type="entry name" value="Sina-like_RING"/>
</dbReference>
<evidence type="ECO:0000256" key="9">
    <source>
        <dbReference type="ARBA" id="ARBA00022833"/>
    </source>
</evidence>
<dbReference type="GO" id="GO:0008270">
    <property type="term" value="F:zinc ion binding"/>
    <property type="evidence" value="ECO:0007669"/>
    <property type="project" value="UniProtKB-KW"/>
</dbReference>
<evidence type="ECO:0000256" key="8">
    <source>
        <dbReference type="ARBA" id="ARBA00022786"/>
    </source>
</evidence>
<keyword evidence="9" id="KW-0862">Zinc</keyword>
<evidence type="ECO:0000256" key="6">
    <source>
        <dbReference type="ARBA" id="ARBA00022723"/>
    </source>
</evidence>
<dbReference type="Proteomes" id="UP000015105">
    <property type="component" value="Chromosome 4D"/>
</dbReference>
<evidence type="ECO:0000313" key="13">
    <source>
        <dbReference type="EnsemblPlants" id="AET4Gv20853100.1"/>
    </source>
</evidence>
<comment type="similarity">
    <text evidence="3">Belongs to the SINA (Seven in absentia) family.</text>
</comment>
<keyword evidence="8" id="KW-0833">Ubl conjugation pathway</keyword>
<evidence type="ECO:0000256" key="7">
    <source>
        <dbReference type="ARBA" id="ARBA00022771"/>
    </source>
</evidence>
<dbReference type="InterPro" id="IPR052088">
    <property type="entry name" value="E3_ubiquitin-ligase_SINA"/>
</dbReference>
<evidence type="ECO:0000256" key="10">
    <source>
        <dbReference type="PROSITE-ProRule" id="PRU00455"/>
    </source>
</evidence>
<feature type="compositionally biased region" description="Low complexity" evidence="11">
    <location>
        <begin position="41"/>
        <end position="50"/>
    </location>
</feature>
<comment type="catalytic activity">
    <reaction evidence="1">
        <text>S-ubiquitinyl-[E2 ubiquitin-conjugating enzyme]-L-cysteine + [acceptor protein]-L-lysine = [E2 ubiquitin-conjugating enzyme]-L-cysteine + N(6)-ubiquitinyl-[acceptor protein]-L-lysine.</text>
        <dbReference type="EC" id="2.3.2.27"/>
    </reaction>
</comment>
<keyword evidence="14" id="KW-1185">Reference proteome</keyword>
<keyword evidence="5" id="KW-0808">Transferase</keyword>
<sequence>SPLLSIPAAADGSSGLRSSRHPLLLLSISSDWRRPSAADVDGGLSSSPSPGDRRPPLPRSPASTGSRRRARPPLRPMSNQKPSQAKAARPMEPPSPRAALENLTLVDADALDCGVCFLPLKPPIFQCVVGHVLCSQCRDKLASARICHVCRAPMEGGYRRSHAMEKLVESIRAPCPNAPYGCAAKPAYHDLQPHIQTCLHAPCHCPEEACGFIGSTETLLVHFTAEHGWPCTTDVRAEESFHMELREGFNVIDLDADRKLLFLVMVSPERLGRAISAVCVRPPRADGDEPVFYGLELEFDRPSRWHGDRQKSCFDVECTDLSDGLPNADDRFQFLVPHLIVLPYDDDPINIRACIYTQIR</sequence>
<dbReference type="CDD" id="cd16571">
    <property type="entry name" value="RING-HC_SIAHs"/>
    <property type="match status" value="1"/>
</dbReference>
<name>A0A453JB10_AEGTS</name>
<dbReference type="Pfam" id="PF21361">
    <property type="entry name" value="Sina_ZnF"/>
    <property type="match status" value="1"/>
</dbReference>
<feature type="domain" description="SIAH-type" evidence="12">
    <location>
        <begin position="170"/>
        <end position="228"/>
    </location>
</feature>